<feature type="non-terminal residue" evidence="2">
    <location>
        <position position="1"/>
    </location>
</feature>
<keyword evidence="3" id="KW-1185">Reference proteome</keyword>
<dbReference type="Gene3D" id="3.60.10.10">
    <property type="entry name" value="Endonuclease/exonuclease/phosphatase"/>
    <property type="match status" value="1"/>
</dbReference>
<sequence length="382" mass="40009">MCIRDSPGPAALVAAALALGLPAARAQPQPPEALQPAADAGPLRVMTYNAGAGTAWTPLFFSVDLLTYVDAAGRVLREVRATQPHARMHALAAQVAQAAPHLVAVQALGRWSTGTLALHGLRCGPMKVEIDMLAALLQSLRALGRPYRVAVQAAQFELPALPARPAPGELRCVQASERVVILERADLPRGATAHPQRGRLDAPAPPPALAAVPGTAQVGVWPGGRAWVSVDVRLPGGALRFVSAQLARLDPFTPDERRQDGELLRALAESSPLPVALALSSTVPAAPPPPDELQADFLAAGWRDAWAQAQPAQLGATCCRAPSMDDTDPQLSRRSDVLWLRGAVQPRAARLAGDAAADRTPAGLWSSDHAGVVVELQTAPAR</sequence>
<gene>
    <name evidence="2" type="ORF">SM757_17775</name>
</gene>
<evidence type="ECO:0000313" key="3">
    <source>
        <dbReference type="Proteomes" id="UP001293718"/>
    </source>
</evidence>
<dbReference type="Proteomes" id="UP001293718">
    <property type="component" value="Unassembled WGS sequence"/>
</dbReference>
<evidence type="ECO:0000313" key="2">
    <source>
        <dbReference type="EMBL" id="MDZ5458429.1"/>
    </source>
</evidence>
<keyword evidence="1" id="KW-0732">Signal</keyword>
<comment type="caution">
    <text evidence="2">The sequence shown here is derived from an EMBL/GenBank/DDBJ whole genome shotgun (WGS) entry which is preliminary data.</text>
</comment>
<feature type="signal peptide" evidence="1">
    <location>
        <begin position="1"/>
        <end position="26"/>
    </location>
</feature>
<accession>A0ABU5IH19</accession>
<name>A0ABU5IH19_9BURK</name>
<dbReference type="InterPro" id="IPR036691">
    <property type="entry name" value="Endo/exonu/phosph_ase_sf"/>
</dbReference>
<dbReference type="RefSeq" id="WP_322466506.1">
    <property type="nucleotide sequence ID" value="NZ_JAXOJX010000029.1"/>
</dbReference>
<organism evidence="2 3">
    <name type="scientific">Azohydromonas lata</name>
    <dbReference type="NCBI Taxonomy" id="45677"/>
    <lineage>
        <taxon>Bacteria</taxon>
        <taxon>Pseudomonadati</taxon>
        <taxon>Pseudomonadota</taxon>
        <taxon>Betaproteobacteria</taxon>
        <taxon>Burkholderiales</taxon>
        <taxon>Sphaerotilaceae</taxon>
        <taxon>Azohydromonas</taxon>
    </lineage>
</organism>
<reference evidence="2 3" key="1">
    <citation type="submission" date="2023-11" db="EMBL/GenBank/DDBJ databases">
        <title>Draft genome of Azohydromonas lata strain H1 (DSM1123), a polyhydroxyalkanoate producer.</title>
        <authorList>
            <person name="Traversa D."/>
            <person name="D'Addabbo P."/>
            <person name="Pazzani C."/>
            <person name="Manzari C."/>
            <person name="Chiara M."/>
            <person name="Scrascia M."/>
        </authorList>
    </citation>
    <scope>NUCLEOTIDE SEQUENCE [LARGE SCALE GENOMIC DNA]</scope>
    <source>
        <strain evidence="2 3">H1</strain>
    </source>
</reference>
<dbReference type="EMBL" id="JAXOJX010000029">
    <property type="protein sequence ID" value="MDZ5458429.1"/>
    <property type="molecule type" value="Genomic_DNA"/>
</dbReference>
<protein>
    <recommendedName>
        <fullName evidence="4">Endonuclease/exonuclease/phosphatase domain-containing protein</fullName>
    </recommendedName>
</protein>
<feature type="chain" id="PRO_5045214394" description="Endonuclease/exonuclease/phosphatase domain-containing protein" evidence="1">
    <location>
        <begin position="27"/>
        <end position="382"/>
    </location>
</feature>
<proteinExistence type="predicted"/>
<dbReference type="SUPFAM" id="SSF56219">
    <property type="entry name" value="DNase I-like"/>
    <property type="match status" value="1"/>
</dbReference>
<evidence type="ECO:0008006" key="4">
    <source>
        <dbReference type="Google" id="ProtNLM"/>
    </source>
</evidence>
<evidence type="ECO:0000256" key="1">
    <source>
        <dbReference type="SAM" id="SignalP"/>
    </source>
</evidence>